<sequence>MIVTEILKRKYAQATFTMDRGVMIYRAAKDENGKWPVTPFAHIVQLTNLTP</sequence>
<dbReference type="HOGENOM" id="CLU_3103866_0_0_5"/>
<dbReference type="AlphaFoldDB" id="F7XDJ8"/>
<dbReference type="Proteomes" id="UP000009045">
    <property type="component" value="Plasmid pSmeSM11c"/>
</dbReference>
<reference evidence="1 2" key="1">
    <citation type="journal article" date="2011" name="J. Biotechnol.">
        <title>The complete genome sequence of the dominant Sinorhizobium meliloti field isolate SM11 extends the S. meliloti pan-genome.</title>
        <authorList>
            <person name="Schneiker-Bekel S."/>
            <person name="Wibberg D."/>
            <person name="Bekel T."/>
            <person name="Blom J."/>
            <person name="Linke B."/>
            <person name="Neuweger H."/>
            <person name="Stiens M."/>
            <person name="Vorholter F.J."/>
            <person name="Weidner S."/>
            <person name="Goesmann A."/>
            <person name="Puhler A."/>
            <person name="Schluter A."/>
        </authorList>
    </citation>
    <scope>NUCLEOTIDE SEQUENCE [LARGE SCALE GENOMIC DNA]</scope>
    <source>
        <strain evidence="1 2">SM11</strain>
        <plasmid evidence="2">pSmeSM11c</plasmid>
    </source>
</reference>
<proteinExistence type="predicted"/>
<evidence type="ECO:0000313" key="1">
    <source>
        <dbReference type="EMBL" id="AEH81623.1"/>
    </source>
</evidence>
<evidence type="ECO:0000313" key="2">
    <source>
        <dbReference type="Proteomes" id="UP000009045"/>
    </source>
</evidence>
<accession>F7XDJ8</accession>
<keyword evidence="1" id="KW-0614">Plasmid</keyword>
<name>F7XDJ8_SINMM</name>
<protein>
    <submittedName>
        <fullName evidence="1">Uncharacterized protein</fullName>
    </submittedName>
</protein>
<geneLocation type="plasmid" evidence="1 2">
    <name>pSmeSM11c</name>
</geneLocation>
<dbReference type="KEGG" id="smx:SM11_pC0550"/>
<gene>
    <name evidence="1" type="ordered locus">SM11_pC0550</name>
</gene>
<organism evidence="1 2">
    <name type="scientific">Sinorhizobium meliloti (strain SM11)</name>
    <dbReference type="NCBI Taxonomy" id="707241"/>
    <lineage>
        <taxon>Bacteria</taxon>
        <taxon>Pseudomonadati</taxon>
        <taxon>Pseudomonadota</taxon>
        <taxon>Alphaproteobacteria</taxon>
        <taxon>Hyphomicrobiales</taxon>
        <taxon>Rhizobiaceae</taxon>
        <taxon>Sinorhizobium/Ensifer group</taxon>
        <taxon>Sinorhizobium</taxon>
    </lineage>
</organism>
<dbReference type="PATRIC" id="fig|707241.3.peg.4522"/>
<dbReference type="EMBL" id="CP001831">
    <property type="protein sequence ID" value="AEH81623.1"/>
    <property type="molecule type" value="Genomic_DNA"/>
</dbReference>